<evidence type="ECO:0000313" key="7">
    <source>
        <dbReference type="Proteomes" id="UP000290174"/>
    </source>
</evidence>
<keyword evidence="3" id="KW-0813">Transport</keyword>
<dbReference type="Pfam" id="PF00496">
    <property type="entry name" value="SBP_bac_5"/>
    <property type="match status" value="1"/>
</dbReference>
<dbReference type="AlphaFoldDB" id="A0A4Q0Q586"/>
<dbReference type="EMBL" id="RKMK01000089">
    <property type="protein sequence ID" value="RXG83898.1"/>
    <property type="molecule type" value="Genomic_DNA"/>
</dbReference>
<dbReference type="PROSITE" id="PS01040">
    <property type="entry name" value="SBP_BACTERIAL_5"/>
    <property type="match status" value="1"/>
</dbReference>
<evidence type="ECO:0000256" key="2">
    <source>
        <dbReference type="ARBA" id="ARBA00005695"/>
    </source>
</evidence>
<organism evidence="6 7">
    <name type="scientific">Bradyrhizobium zhanjiangense</name>
    <dbReference type="NCBI Taxonomy" id="1325107"/>
    <lineage>
        <taxon>Bacteria</taxon>
        <taxon>Pseudomonadati</taxon>
        <taxon>Pseudomonadota</taxon>
        <taxon>Alphaproteobacteria</taxon>
        <taxon>Hyphomicrobiales</taxon>
        <taxon>Nitrobacteraceae</taxon>
        <taxon>Bradyrhizobium</taxon>
    </lineage>
</organism>
<dbReference type="PANTHER" id="PTHR30290">
    <property type="entry name" value="PERIPLASMIC BINDING COMPONENT OF ABC TRANSPORTER"/>
    <property type="match status" value="1"/>
</dbReference>
<evidence type="ECO:0000256" key="3">
    <source>
        <dbReference type="ARBA" id="ARBA00022448"/>
    </source>
</evidence>
<name>A0A4Q0Q586_9BRAD</name>
<dbReference type="GO" id="GO:0043190">
    <property type="term" value="C:ATP-binding cassette (ABC) transporter complex"/>
    <property type="evidence" value="ECO:0007669"/>
    <property type="project" value="InterPro"/>
</dbReference>
<keyword evidence="4" id="KW-0732">Signal</keyword>
<reference evidence="6 7" key="1">
    <citation type="submission" date="2018-11" db="EMBL/GenBank/DDBJ databases">
        <title>Bradyrhizobium sp. nov., isolated from effective nodules of peanut in China.</title>
        <authorList>
            <person name="Li Y."/>
        </authorList>
    </citation>
    <scope>NUCLEOTIDE SEQUENCE [LARGE SCALE GENOMIC DNA]</scope>
    <source>
        <strain evidence="6 7">CCBAU 51770</strain>
    </source>
</reference>
<dbReference type="InterPro" id="IPR000914">
    <property type="entry name" value="SBP_5_dom"/>
</dbReference>
<accession>A0A4Q0Q586</accession>
<dbReference type="SUPFAM" id="SSF53850">
    <property type="entry name" value="Periplasmic binding protein-like II"/>
    <property type="match status" value="1"/>
</dbReference>
<proteinExistence type="inferred from homology"/>
<dbReference type="CDD" id="cd08503">
    <property type="entry name" value="PBP2_NikA_DppA_OppA_like_17"/>
    <property type="match status" value="1"/>
</dbReference>
<dbReference type="GO" id="GO:0015833">
    <property type="term" value="P:peptide transport"/>
    <property type="evidence" value="ECO:0007669"/>
    <property type="project" value="TreeGrafter"/>
</dbReference>
<protein>
    <submittedName>
        <fullName evidence="6">ABC transporter substrate-binding protein</fullName>
    </submittedName>
</protein>
<dbReference type="Proteomes" id="UP000290174">
    <property type="component" value="Unassembled WGS sequence"/>
</dbReference>
<evidence type="ECO:0000256" key="1">
    <source>
        <dbReference type="ARBA" id="ARBA00004418"/>
    </source>
</evidence>
<dbReference type="InterPro" id="IPR023765">
    <property type="entry name" value="SBP_5_CS"/>
</dbReference>
<dbReference type="GO" id="GO:0030288">
    <property type="term" value="C:outer membrane-bounded periplasmic space"/>
    <property type="evidence" value="ECO:0007669"/>
    <property type="project" value="UniProtKB-ARBA"/>
</dbReference>
<comment type="caution">
    <text evidence="6">The sequence shown here is derived from an EMBL/GenBank/DDBJ whole genome shotgun (WGS) entry which is preliminary data.</text>
</comment>
<dbReference type="Gene3D" id="3.10.105.10">
    <property type="entry name" value="Dipeptide-binding Protein, Domain 3"/>
    <property type="match status" value="1"/>
</dbReference>
<gene>
    <name evidence="6" type="ORF">EAS61_40645</name>
</gene>
<sequence>MRTDGKSASFSRIHRRQFLEATASTLLLPSMLGVTATRALGQQSPKRGGILNIAALTSTWPIEPYKSGDIGGRMTFYPVVNYLVRISDGVVRPELATQWNSPDAKVWILKLRENVKFHNGKPFVADDVVSTFERIVDPKTKSPALGAFSSFLQPGGTQTVDDHTVRFELTRPVSDFLSTLTTYHAAIVPSNWSGDFQKEPWGTGPFKLTKYVPRQGAEYVRNENYWEPGLPYLDGLRLTYFDEFESQIAALHSGAVDVLSSVDANTVEAVKAGRSDIQIIARPSAWHSELAMRVDTPPFDDRRVRKAIALSFDREKIAKDLFGGLAEIGNDHPFGPFYSVSKYIKLPQRKQDIAQARKLLAEAGHPNGLDVELTTYRAYGLPEFGQVLQDMAKEAGIRVKLSVEPGDVWYTHWTTVPMGLQPWVHRPSYSAFVNLAYRCSTSWNQSHWCNPEFDELLTKLDATLEPEKQGEIANRMAEIMAEETPAIIAYWAYFVKAATSKVHGLVPESTDYLDLRQAWKAS</sequence>
<evidence type="ECO:0000256" key="4">
    <source>
        <dbReference type="ARBA" id="ARBA00022729"/>
    </source>
</evidence>
<comment type="subcellular location">
    <subcellularLocation>
        <location evidence="1">Periplasm</location>
    </subcellularLocation>
</comment>
<dbReference type="Gene3D" id="3.40.190.10">
    <property type="entry name" value="Periplasmic binding protein-like II"/>
    <property type="match status" value="1"/>
</dbReference>
<evidence type="ECO:0000259" key="5">
    <source>
        <dbReference type="Pfam" id="PF00496"/>
    </source>
</evidence>
<dbReference type="PIRSF" id="PIRSF002741">
    <property type="entry name" value="MppA"/>
    <property type="match status" value="1"/>
</dbReference>
<dbReference type="InterPro" id="IPR039424">
    <property type="entry name" value="SBP_5"/>
</dbReference>
<evidence type="ECO:0000313" key="6">
    <source>
        <dbReference type="EMBL" id="RXG83898.1"/>
    </source>
</evidence>
<comment type="similarity">
    <text evidence="2">Belongs to the bacterial solute-binding protein 5 family.</text>
</comment>
<dbReference type="GO" id="GO:1904680">
    <property type="term" value="F:peptide transmembrane transporter activity"/>
    <property type="evidence" value="ECO:0007669"/>
    <property type="project" value="TreeGrafter"/>
</dbReference>
<dbReference type="InterPro" id="IPR030678">
    <property type="entry name" value="Peptide/Ni-bd"/>
</dbReference>
<dbReference type="PANTHER" id="PTHR30290:SF10">
    <property type="entry name" value="PERIPLASMIC OLIGOPEPTIDE-BINDING PROTEIN-RELATED"/>
    <property type="match status" value="1"/>
</dbReference>
<feature type="domain" description="Solute-binding protein family 5" evidence="5">
    <location>
        <begin position="91"/>
        <end position="436"/>
    </location>
</feature>